<dbReference type="Proteomes" id="UP000016761">
    <property type="component" value="Unassembled WGS sequence"/>
</dbReference>
<dbReference type="EMBL" id="AUSW01000034">
    <property type="protein sequence ID" value="ERL54973.1"/>
    <property type="molecule type" value="Genomic_DNA"/>
</dbReference>
<dbReference type="PATRIC" id="fig|1354303.4.peg.2285"/>
<dbReference type="Pfam" id="PF08346">
    <property type="entry name" value="AntA"/>
    <property type="match status" value="1"/>
</dbReference>
<evidence type="ECO:0000313" key="4">
    <source>
        <dbReference type="Proteomes" id="UP000016761"/>
    </source>
</evidence>
<dbReference type="GO" id="GO:0003677">
    <property type="term" value="F:DNA binding"/>
    <property type="evidence" value="ECO:0007669"/>
    <property type="project" value="UniProtKB-KW"/>
</dbReference>
<feature type="domain" description="AntA/AntB antirepressor" evidence="2">
    <location>
        <begin position="16"/>
        <end position="82"/>
    </location>
</feature>
<keyword evidence="3" id="KW-0238">DNA-binding</keyword>
<dbReference type="Pfam" id="PF03374">
    <property type="entry name" value="ANT"/>
    <property type="match status" value="1"/>
</dbReference>
<keyword evidence="4" id="KW-1185">Reference proteome</keyword>
<reference evidence="3 4" key="1">
    <citation type="journal article" date="2013" name="Genome Announc.">
        <title>Draft Genome Sequence of Psychrobacter aquaticus Strain CMS 56T, Isolated from a Cyanobacterial Mat Sample Collected from Water Bodies in the McMurdo Dry Valley Region of Antarctica.</title>
        <authorList>
            <person name="Reddy G.S."/>
            <person name="Ara S."/>
            <person name="Singh A."/>
            <person name="Kumar Pinnaka A."/>
            <person name="Shivaji S."/>
        </authorList>
    </citation>
    <scope>NUCLEOTIDE SEQUENCE [LARGE SCALE GENOMIC DNA]</scope>
    <source>
        <strain evidence="3 4">CMS 56</strain>
    </source>
</reference>
<dbReference type="AlphaFoldDB" id="U4T914"/>
<dbReference type="InterPro" id="IPR013557">
    <property type="entry name" value="AntA/B_antirep"/>
</dbReference>
<dbReference type="eggNOG" id="COG3561">
    <property type="taxonomic scope" value="Bacteria"/>
</dbReference>
<name>U4T914_9GAMM</name>
<evidence type="ECO:0000259" key="2">
    <source>
        <dbReference type="Pfam" id="PF08346"/>
    </source>
</evidence>
<dbReference type="OrthoDB" id="79831at2"/>
<dbReference type="RefSeq" id="WP_021814942.1">
    <property type="nucleotide sequence ID" value="NZ_AUSW01000034.1"/>
</dbReference>
<dbReference type="STRING" id="1354303.M917_2319"/>
<dbReference type="InterPro" id="IPR005039">
    <property type="entry name" value="Ant_C"/>
</dbReference>
<protein>
    <submittedName>
        <fullName evidence="3">DNA-binding protein</fullName>
    </submittedName>
</protein>
<organism evidence="3 4">
    <name type="scientific">Psychrobacter aquaticus CMS 56</name>
    <dbReference type="NCBI Taxonomy" id="1354303"/>
    <lineage>
        <taxon>Bacteria</taxon>
        <taxon>Pseudomonadati</taxon>
        <taxon>Pseudomonadota</taxon>
        <taxon>Gammaproteobacteria</taxon>
        <taxon>Moraxellales</taxon>
        <taxon>Moraxellaceae</taxon>
        <taxon>Psychrobacter</taxon>
    </lineage>
</organism>
<comment type="caution">
    <text evidence="3">The sequence shown here is derived from an EMBL/GenBank/DDBJ whole genome shotgun (WGS) entry which is preliminary data.</text>
</comment>
<accession>U4T914</accession>
<evidence type="ECO:0000259" key="1">
    <source>
        <dbReference type="Pfam" id="PF03374"/>
    </source>
</evidence>
<proteinExistence type="predicted"/>
<sequence length="225" mass="25672">MQLLTIQEHKDLKQAVSARELYDFLQPTERFASWFDRQLQYGFVETQDYLGCEVFNALARQTLSDFYVSTDMAKEISMIQRSDKGRQARQYFIECERKVKSAVPSAPVIPQNFADALQLAANQARQLELAKPKVLHYDNVVERAGLLNATQVAQKIRLSAVAMNKVLEELGVYNKAVKRSRVFQQWFIDKGLGAVKQTEQGHSQALFTKRGEAWIIERLISEGVA</sequence>
<gene>
    <name evidence="3" type="ORF">M917_2319</name>
</gene>
<feature type="domain" description="Antirepressor protein C-terminal" evidence="1">
    <location>
        <begin position="126"/>
        <end position="219"/>
    </location>
</feature>
<evidence type="ECO:0000313" key="3">
    <source>
        <dbReference type="EMBL" id="ERL54973.1"/>
    </source>
</evidence>